<sequence>METSTSMPGSASIFAKAAMAASLSSADIRPCRIPMRSPARGPAVKYSAVSMTEVNGRFDSASSSISNSSKSSSPPSSPMRGHTTKTRWPAATSSRTRCQARSTWAGFSFMGTTCVMTPARPSGSPSRVEISRSPNTVIATVRGIGVAVMTNT</sequence>
<gene>
    <name evidence="2" type="ORF">UFOPK3495_01500</name>
</gene>
<evidence type="ECO:0000313" key="2">
    <source>
        <dbReference type="EMBL" id="CAB4909672.1"/>
    </source>
</evidence>
<dbReference type="EMBL" id="CAFBMC010000109">
    <property type="protein sequence ID" value="CAB4909672.1"/>
    <property type="molecule type" value="Genomic_DNA"/>
</dbReference>
<accession>A0A6J7GP53</accession>
<proteinExistence type="predicted"/>
<dbReference type="AlphaFoldDB" id="A0A6J7GP53"/>
<feature type="compositionally biased region" description="Low complexity" evidence="1">
    <location>
        <begin position="60"/>
        <end position="74"/>
    </location>
</feature>
<feature type="region of interest" description="Disordered" evidence="1">
    <location>
        <begin position="58"/>
        <end position="97"/>
    </location>
</feature>
<protein>
    <submittedName>
        <fullName evidence="2">Unannotated protein</fullName>
    </submittedName>
</protein>
<evidence type="ECO:0000256" key="1">
    <source>
        <dbReference type="SAM" id="MobiDB-lite"/>
    </source>
</evidence>
<name>A0A6J7GP53_9ZZZZ</name>
<reference evidence="2" key="1">
    <citation type="submission" date="2020-05" db="EMBL/GenBank/DDBJ databases">
        <authorList>
            <person name="Chiriac C."/>
            <person name="Salcher M."/>
            <person name="Ghai R."/>
            <person name="Kavagutti S V."/>
        </authorList>
    </citation>
    <scope>NUCLEOTIDE SEQUENCE</scope>
</reference>
<organism evidence="2">
    <name type="scientific">freshwater metagenome</name>
    <dbReference type="NCBI Taxonomy" id="449393"/>
    <lineage>
        <taxon>unclassified sequences</taxon>
        <taxon>metagenomes</taxon>
        <taxon>ecological metagenomes</taxon>
    </lineage>
</organism>